<organism evidence="2 3">
    <name type="scientific">Ornithinimicrobium tianjinense</name>
    <dbReference type="NCBI Taxonomy" id="1195761"/>
    <lineage>
        <taxon>Bacteria</taxon>
        <taxon>Bacillati</taxon>
        <taxon>Actinomycetota</taxon>
        <taxon>Actinomycetes</taxon>
        <taxon>Micrococcales</taxon>
        <taxon>Ornithinimicrobiaceae</taxon>
        <taxon>Ornithinimicrobium</taxon>
    </lineage>
</organism>
<reference evidence="2" key="2">
    <citation type="submission" date="2020-09" db="EMBL/GenBank/DDBJ databases">
        <authorList>
            <person name="Sun Q."/>
            <person name="Zhou Y."/>
        </authorList>
    </citation>
    <scope>NUCLEOTIDE SEQUENCE</scope>
    <source>
        <strain evidence="2">CGMCC 1.12160</strain>
    </source>
</reference>
<sequence>MTNTGTAQMKPRSRARATHPSRVLVDPGPAAVPPTVWIMTTPRIATTRSQLTQASGVAGDVMGHTVARDA</sequence>
<reference evidence="2" key="1">
    <citation type="journal article" date="2014" name="Int. J. Syst. Evol. Microbiol.">
        <title>Complete genome sequence of Corynebacterium casei LMG S-19264T (=DSM 44701T), isolated from a smear-ripened cheese.</title>
        <authorList>
            <consortium name="US DOE Joint Genome Institute (JGI-PGF)"/>
            <person name="Walter F."/>
            <person name="Albersmeier A."/>
            <person name="Kalinowski J."/>
            <person name="Ruckert C."/>
        </authorList>
    </citation>
    <scope>NUCLEOTIDE SEQUENCE</scope>
    <source>
        <strain evidence="2">CGMCC 1.12160</strain>
    </source>
</reference>
<dbReference type="EMBL" id="BMEM01000001">
    <property type="protein sequence ID" value="GGF47291.1"/>
    <property type="molecule type" value="Genomic_DNA"/>
</dbReference>
<keyword evidence="3" id="KW-1185">Reference proteome</keyword>
<feature type="region of interest" description="Disordered" evidence="1">
    <location>
        <begin position="1"/>
        <end position="33"/>
    </location>
</feature>
<evidence type="ECO:0000313" key="2">
    <source>
        <dbReference type="EMBL" id="GGF47291.1"/>
    </source>
</evidence>
<evidence type="ECO:0000313" key="3">
    <source>
        <dbReference type="Proteomes" id="UP000605670"/>
    </source>
</evidence>
<name>A0A917BJ93_9MICO</name>
<gene>
    <name evidence="2" type="ORF">GCM10011366_13840</name>
</gene>
<protein>
    <submittedName>
        <fullName evidence="2">Uncharacterized protein</fullName>
    </submittedName>
</protein>
<comment type="caution">
    <text evidence="2">The sequence shown here is derived from an EMBL/GenBank/DDBJ whole genome shotgun (WGS) entry which is preliminary data.</text>
</comment>
<dbReference type="Proteomes" id="UP000605670">
    <property type="component" value="Unassembled WGS sequence"/>
</dbReference>
<proteinExistence type="predicted"/>
<evidence type="ECO:0000256" key="1">
    <source>
        <dbReference type="SAM" id="MobiDB-lite"/>
    </source>
</evidence>
<dbReference type="AlphaFoldDB" id="A0A917BJ93"/>
<accession>A0A917BJ93</accession>